<keyword evidence="3" id="KW-0325">Glycoprotein</keyword>
<reference evidence="6 7" key="1">
    <citation type="journal article" date="2024" name="Nat. Commun.">
        <title>Phylogenomics reveals the evolutionary origins of lichenization in chlorophyte algae.</title>
        <authorList>
            <person name="Puginier C."/>
            <person name="Libourel C."/>
            <person name="Otte J."/>
            <person name="Skaloud P."/>
            <person name="Haon M."/>
            <person name="Grisel S."/>
            <person name="Petersen M."/>
            <person name="Berrin J.G."/>
            <person name="Delaux P.M."/>
            <person name="Dal Grande F."/>
            <person name="Keller J."/>
        </authorList>
    </citation>
    <scope>NUCLEOTIDE SEQUENCE [LARGE SCALE GENOMIC DNA]</scope>
    <source>
        <strain evidence="6 7">SAG 2523</strain>
    </source>
</reference>
<evidence type="ECO:0000256" key="2">
    <source>
        <dbReference type="ARBA" id="ARBA00022679"/>
    </source>
</evidence>
<sequence>MLTDASTRTVSQTWDCLSKRPWIENAEPTRANKVLVMQTALAGLGPTCRAFYWCSDPSVPRGPLPQEVMHTFRTRMCDCMGVDPAAPIQAAAPRVKILQRAFSARRSFLNLVEVEEKLEDLERATPFSHQILHNEGLTLKEQAHEFANADILVGMHGAALAMMIFMPLHSVLIEVMPFNWNGNHEFYEPLAKALSPISQLRVLGLDTERHDQTHFFLDAVKGDGAYIDMFAEEKLALLEDGKCPDRPGHPCGMPCACSSAGSGVKATPCHMAVAPPLQSTSSRSPPNMCPAPPTQAASRRGQVTAGQQSLASFPPWRSQTRHGMHL</sequence>
<dbReference type="InterPro" id="IPR007657">
    <property type="entry name" value="Glycosyltransferase_61"/>
</dbReference>
<keyword evidence="7" id="KW-1185">Reference proteome</keyword>
<evidence type="ECO:0000313" key="6">
    <source>
        <dbReference type="EMBL" id="KAK9850445.1"/>
    </source>
</evidence>
<keyword evidence="2" id="KW-0808">Transferase</keyword>
<comment type="caution">
    <text evidence="6">The sequence shown here is derived from an EMBL/GenBank/DDBJ whole genome shotgun (WGS) entry which is preliminary data.</text>
</comment>
<gene>
    <name evidence="6" type="ORF">WJX84_003317</name>
</gene>
<proteinExistence type="predicted"/>
<dbReference type="Proteomes" id="UP001485043">
    <property type="component" value="Unassembled WGS sequence"/>
</dbReference>
<accession>A0AAW1SQE2</accession>
<organism evidence="6 7">
    <name type="scientific">Apatococcus fuscideae</name>
    <dbReference type="NCBI Taxonomy" id="2026836"/>
    <lineage>
        <taxon>Eukaryota</taxon>
        <taxon>Viridiplantae</taxon>
        <taxon>Chlorophyta</taxon>
        <taxon>core chlorophytes</taxon>
        <taxon>Trebouxiophyceae</taxon>
        <taxon>Chlorellales</taxon>
        <taxon>Chlorellaceae</taxon>
        <taxon>Apatococcus</taxon>
    </lineage>
</organism>
<feature type="domain" description="Glycosyltransferase 61 catalytic" evidence="5">
    <location>
        <begin position="50"/>
        <end position="172"/>
    </location>
</feature>
<dbReference type="GO" id="GO:0016763">
    <property type="term" value="F:pentosyltransferase activity"/>
    <property type="evidence" value="ECO:0007669"/>
    <property type="project" value="UniProtKB-ARBA"/>
</dbReference>
<dbReference type="AlphaFoldDB" id="A0AAW1SQE2"/>
<evidence type="ECO:0000256" key="3">
    <source>
        <dbReference type="ARBA" id="ARBA00023180"/>
    </source>
</evidence>
<name>A0AAW1SQE2_9CHLO</name>
<dbReference type="Pfam" id="PF04577">
    <property type="entry name" value="Glyco_transf_61"/>
    <property type="match status" value="1"/>
</dbReference>
<dbReference type="GO" id="GO:0005794">
    <property type="term" value="C:Golgi apparatus"/>
    <property type="evidence" value="ECO:0007669"/>
    <property type="project" value="UniProtKB-ARBA"/>
</dbReference>
<dbReference type="InterPro" id="IPR049625">
    <property type="entry name" value="Glyco_transf_61_cat"/>
</dbReference>
<protein>
    <recommendedName>
        <fullName evidence="5">Glycosyltransferase 61 catalytic domain-containing protein</fullName>
    </recommendedName>
</protein>
<feature type="region of interest" description="Disordered" evidence="4">
    <location>
        <begin position="276"/>
        <end position="326"/>
    </location>
</feature>
<dbReference type="PANTHER" id="PTHR20961">
    <property type="entry name" value="GLYCOSYLTRANSFERASE"/>
    <property type="match status" value="1"/>
</dbReference>
<dbReference type="EMBL" id="JALJOV010001290">
    <property type="protein sequence ID" value="KAK9850445.1"/>
    <property type="molecule type" value="Genomic_DNA"/>
</dbReference>
<evidence type="ECO:0000256" key="4">
    <source>
        <dbReference type="SAM" id="MobiDB-lite"/>
    </source>
</evidence>
<evidence type="ECO:0000256" key="1">
    <source>
        <dbReference type="ARBA" id="ARBA00022676"/>
    </source>
</evidence>
<evidence type="ECO:0000313" key="7">
    <source>
        <dbReference type="Proteomes" id="UP001485043"/>
    </source>
</evidence>
<keyword evidence="1" id="KW-0328">Glycosyltransferase</keyword>
<evidence type="ECO:0000259" key="5">
    <source>
        <dbReference type="Pfam" id="PF04577"/>
    </source>
</evidence>